<feature type="transmembrane region" description="Helical" evidence="4">
    <location>
        <begin position="341"/>
        <end position="363"/>
    </location>
</feature>
<keyword evidence="4" id="KW-0812">Transmembrane</keyword>
<dbReference type="SUPFAM" id="SSF53448">
    <property type="entry name" value="Nucleotide-diphospho-sugar transferases"/>
    <property type="match status" value="1"/>
</dbReference>
<proteinExistence type="inferred from homology"/>
<feature type="transmembrane region" description="Helical" evidence="4">
    <location>
        <begin position="383"/>
        <end position="405"/>
    </location>
</feature>
<evidence type="ECO:0000256" key="2">
    <source>
        <dbReference type="ARBA" id="ARBA00022676"/>
    </source>
</evidence>
<dbReference type="Pfam" id="PF13641">
    <property type="entry name" value="Glyco_tranf_2_3"/>
    <property type="match status" value="1"/>
</dbReference>
<gene>
    <name evidence="5" type="ORF">H9X81_08895</name>
</gene>
<evidence type="ECO:0000313" key="6">
    <source>
        <dbReference type="Proteomes" id="UP000724149"/>
    </source>
</evidence>
<evidence type="ECO:0000256" key="4">
    <source>
        <dbReference type="SAM" id="Phobius"/>
    </source>
</evidence>
<dbReference type="Gene3D" id="3.90.550.10">
    <property type="entry name" value="Spore Coat Polysaccharide Biosynthesis Protein SpsA, Chain A"/>
    <property type="match status" value="1"/>
</dbReference>
<sequence>MLELISYFNFVLALTISAAYFYQLVYLMYGLVSLRKPWIFVAQKQHRYAVMISARNEEEVIGELIGSLTSQNYPRELLDIYVVADNCTDDTAGAARRAGATVYERFDTVHKGKGYALGYLLHELKADIGESGYDGFFVFDADNIIAPNFVNEMNKVFDTGDYQALTSYRNSKNFADNWISAGYGLWFMREARFLNFPRMLIGTNCAISGTGFLISAEVVQQNGGWPYHLLTEDIEFSANCALKGQRIGYCETAVLYDEQPVTFKQSWDQRLRWSKGFYQVDFKYGLSLLKGCFTNKTNKFSCYDMLMTVAPGMLLTLVMLAMNLMLLVTCFTEPAYIARRIFHEASGAVISAIVMFYISLFTFGAATTITEWKKIAATTKQKIFYTFTFPLFLFTYVPIAIVALVRKVEWRPIKHTAMSAAQVPGMRSAMAEEATRS</sequence>
<dbReference type="RefSeq" id="WP_204721373.1">
    <property type="nucleotide sequence ID" value="NZ_JACSNR010000008.1"/>
</dbReference>
<dbReference type="Proteomes" id="UP000724149">
    <property type="component" value="Unassembled WGS sequence"/>
</dbReference>
<dbReference type="PANTHER" id="PTHR43630:SF1">
    <property type="entry name" value="POLY-BETA-1,6-N-ACETYL-D-GLUCOSAMINE SYNTHASE"/>
    <property type="match status" value="1"/>
</dbReference>
<comment type="caution">
    <text evidence="5">The sequence shown here is derived from an EMBL/GenBank/DDBJ whole genome shotgun (WGS) entry which is preliminary data.</text>
</comment>
<accession>A0ABS2GMT6</accession>
<feature type="transmembrane region" description="Helical" evidence="4">
    <location>
        <begin position="305"/>
        <end position="329"/>
    </location>
</feature>
<protein>
    <submittedName>
        <fullName evidence="5">Glycosyltransferase family 2 protein</fullName>
    </submittedName>
</protein>
<organism evidence="5 6">
    <name type="scientific">Hydrogenoanaerobacterium saccharovorans</name>
    <dbReference type="NCBI Taxonomy" id="474960"/>
    <lineage>
        <taxon>Bacteria</taxon>
        <taxon>Bacillati</taxon>
        <taxon>Bacillota</taxon>
        <taxon>Clostridia</taxon>
        <taxon>Eubacteriales</taxon>
        <taxon>Oscillospiraceae</taxon>
        <taxon>Hydrogenoanaerobacterium</taxon>
    </lineage>
</organism>
<evidence type="ECO:0000256" key="1">
    <source>
        <dbReference type="ARBA" id="ARBA00006739"/>
    </source>
</evidence>
<dbReference type="InterPro" id="IPR029044">
    <property type="entry name" value="Nucleotide-diphossugar_trans"/>
</dbReference>
<dbReference type="CDD" id="cd06438">
    <property type="entry name" value="EpsO_like"/>
    <property type="match status" value="1"/>
</dbReference>
<keyword evidence="3" id="KW-0808">Transferase</keyword>
<keyword evidence="4" id="KW-0472">Membrane</keyword>
<feature type="transmembrane region" description="Helical" evidence="4">
    <location>
        <begin position="7"/>
        <end position="29"/>
    </location>
</feature>
<dbReference type="PANTHER" id="PTHR43630">
    <property type="entry name" value="POLY-BETA-1,6-N-ACETYL-D-GLUCOSAMINE SYNTHASE"/>
    <property type="match status" value="1"/>
</dbReference>
<keyword evidence="2" id="KW-0328">Glycosyltransferase</keyword>
<keyword evidence="6" id="KW-1185">Reference proteome</keyword>
<evidence type="ECO:0000313" key="5">
    <source>
        <dbReference type="EMBL" id="MBM6923800.1"/>
    </source>
</evidence>
<evidence type="ECO:0000256" key="3">
    <source>
        <dbReference type="ARBA" id="ARBA00022679"/>
    </source>
</evidence>
<dbReference type="EMBL" id="JACSNR010000008">
    <property type="protein sequence ID" value="MBM6923800.1"/>
    <property type="molecule type" value="Genomic_DNA"/>
</dbReference>
<comment type="similarity">
    <text evidence="1">Belongs to the glycosyltransferase 2 family.</text>
</comment>
<reference evidence="5 6" key="1">
    <citation type="journal article" date="2021" name="Sci. Rep.">
        <title>The distribution of antibiotic resistance genes in chicken gut microbiota commensals.</title>
        <authorList>
            <person name="Juricova H."/>
            <person name="Matiasovicova J."/>
            <person name="Kubasova T."/>
            <person name="Cejkova D."/>
            <person name="Rychlik I."/>
        </authorList>
    </citation>
    <scope>NUCLEOTIDE SEQUENCE [LARGE SCALE GENOMIC DNA]</scope>
    <source>
        <strain evidence="5 6">An564</strain>
    </source>
</reference>
<name>A0ABS2GMT6_9FIRM</name>
<keyword evidence="4" id="KW-1133">Transmembrane helix</keyword>